<dbReference type="SUPFAM" id="SSF81665">
    <property type="entry name" value="Calcium ATPase, transmembrane domain M"/>
    <property type="match status" value="1"/>
</dbReference>
<evidence type="ECO:0000313" key="3">
    <source>
        <dbReference type="EMBL" id="GFP13638.1"/>
    </source>
</evidence>
<evidence type="ECO:0000259" key="2">
    <source>
        <dbReference type="Pfam" id="PF00689"/>
    </source>
</evidence>
<feature type="transmembrane region" description="Helical" evidence="1">
    <location>
        <begin position="85"/>
        <end position="107"/>
    </location>
</feature>
<protein>
    <submittedName>
        <fullName evidence="4">Calcium-transporting ATPase 1</fullName>
        <ecNumber evidence="4">3.6.1.15</ecNumber>
    </submittedName>
</protein>
<proteinExistence type="predicted"/>
<reference evidence="4" key="1">
    <citation type="submission" date="2018-01" db="EMBL/GenBank/DDBJ databases">
        <authorList>
            <person name="Gaut B.S."/>
            <person name="Morton B.R."/>
            <person name="Clegg M.T."/>
            <person name="Duvall M.R."/>
        </authorList>
    </citation>
    <scope>NUCLEOTIDE SEQUENCE</scope>
    <source>
        <strain evidence="4">Lactobacillus helveticus</strain>
    </source>
</reference>
<dbReference type="Proteomes" id="UP000630086">
    <property type="component" value="Unassembled WGS sequence"/>
</dbReference>
<dbReference type="RefSeq" id="WP_023192512.1">
    <property type="nucleotide sequence ID" value="NZ_WHOE01000001.1"/>
</dbReference>
<sequence length="114" mass="12926">MHVGLHIDNPALQHGDALTMAFLTLGLIQLFHAINSKYLHQSIFRKHTFSNKWFNGAIIISALVMSAVELPFMTRFFDITELNGAQWAVVLIAGLCMILIVEIVKFFERRAGKR</sequence>
<keyword evidence="1" id="KW-1133">Transmembrane helix</keyword>
<dbReference type="Gene3D" id="1.20.1110.10">
    <property type="entry name" value="Calcium-transporting ATPase, transmembrane domain"/>
    <property type="match status" value="1"/>
</dbReference>
<dbReference type="Pfam" id="PF00689">
    <property type="entry name" value="Cation_ATPase_C"/>
    <property type="match status" value="1"/>
</dbReference>
<organism evidence="4">
    <name type="scientific">Lactobacillus helveticus</name>
    <name type="common">Lactobacillus suntoryeus</name>
    <dbReference type="NCBI Taxonomy" id="1587"/>
    <lineage>
        <taxon>Bacteria</taxon>
        <taxon>Bacillati</taxon>
        <taxon>Bacillota</taxon>
        <taxon>Bacilli</taxon>
        <taxon>Lactobacillales</taxon>
        <taxon>Lactobacillaceae</taxon>
        <taxon>Lactobacillus</taxon>
    </lineage>
</organism>
<dbReference type="EC" id="3.6.1.15" evidence="4"/>
<keyword evidence="1" id="KW-0472">Membrane</keyword>
<evidence type="ECO:0000256" key="1">
    <source>
        <dbReference type="SAM" id="Phobius"/>
    </source>
</evidence>
<dbReference type="GO" id="GO:0017111">
    <property type="term" value="F:ribonucleoside triphosphate phosphatase activity"/>
    <property type="evidence" value="ECO:0007669"/>
    <property type="project" value="UniProtKB-EC"/>
</dbReference>
<dbReference type="InterPro" id="IPR006068">
    <property type="entry name" value="ATPase_P-typ_cation-transptr_C"/>
</dbReference>
<accession>A0A2X0RK80</accession>
<dbReference type="AlphaFoldDB" id="A0A2X0RK80"/>
<feature type="transmembrane region" description="Helical" evidence="1">
    <location>
        <begin position="53"/>
        <end position="73"/>
    </location>
</feature>
<gene>
    <name evidence="4" type="ORF">BDKNPLJD_00442</name>
    <name evidence="3" type="ORF">LHEJCM1062_15100</name>
</gene>
<dbReference type="EMBL" id="BLYV01000333">
    <property type="protein sequence ID" value="GFP13638.1"/>
    <property type="molecule type" value="Genomic_DNA"/>
</dbReference>
<dbReference type="EMBL" id="OGTV01000026">
    <property type="protein sequence ID" value="SPB22669.1"/>
    <property type="molecule type" value="Genomic_DNA"/>
</dbReference>
<keyword evidence="4" id="KW-0378">Hydrolase</keyword>
<reference evidence="3" key="2">
    <citation type="submission" date="2020-07" db="EMBL/GenBank/DDBJ databases">
        <title>Draft genome sequence of Lactobacillus helveticus strain JCM 1062.</title>
        <authorList>
            <person name="Endo A."/>
            <person name="Maeno S."/>
            <person name="Kido Y."/>
        </authorList>
    </citation>
    <scope>NUCLEOTIDE SEQUENCE</scope>
    <source>
        <strain evidence="3">JCM 1062</strain>
    </source>
</reference>
<evidence type="ECO:0000313" key="4">
    <source>
        <dbReference type="EMBL" id="SPB22669.1"/>
    </source>
</evidence>
<dbReference type="InterPro" id="IPR023298">
    <property type="entry name" value="ATPase_P-typ_TM_dom_sf"/>
</dbReference>
<keyword evidence="1" id="KW-0812">Transmembrane</keyword>
<name>A0A2X0RK80_LACHE</name>
<feature type="transmembrane region" description="Helical" evidence="1">
    <location>
        <begin position="12"/>
        <end position="32"/>
    </location>
</feature>
<feature type="domain" description="Cation-transporting P-type ATPase C-terminal" evidence="2">
    <location>
        <begin position="14"/>
        <end position="107"/>
    </location>
</feature>